<dbReference type="Proteomes" id="UP001438707">
    <property type="component" value="Unassembled WGS sequence"/>
</dbReference>
<proteinExistence type="predicted"/>
<keyword evidence="3" id="KW-1185">Reference proteome</keyword>
<sequence length="243" mass="26937">MLPAGSYPLQALLLVVQHFELLQLVLKFFAVEAVVPVYWIFSSLVLKHQQSIFSRTLRIRGVDPAKVGKWGPQQRAQIEGLVGVHQDRIRARQQQKQELSHDYPAAAKAVWLFTPPKPNAGRGEYILKRLVTAPFRAVLPFLPALFGAANAHTSAMDAMQPYFIMKGPISEAEMEAIVDRHRWQFRQFGGAALVLNCIPILSLLLAFCNTIAAAMWAADLELAGIDLTAMDSPAPVRSDAVQQ</sequence>
<keyword evidence="1" id="KW-1133">Transmembrane helix</keyword>
<dbReference type="EMBL" id="JALJOS010000001">
    <property type="protein sequence ID" value="KAK9844763.1"/>
    <property type="molecule type" value="Genomic_DNA"/>
</dbReference>
<feature type="transmembrane region" description="Helical" evidence="1">
    <location>
        <begin position="24"/>
        <end position="46"/>
    </location>
</feature>
<evidence type="ECO:0000256" key="1">
    <source>
        <dbReference type="SAM" id="Phobius"/>
    </source>
</evidence>
<name>A0AAW1SET2_9CHLO</name>
<evidence type="ECO:0000313" key="2">
    <source>
        <dbReference type="EMBL" id="KAK9844763.1"/>
    </source>
</evidence>
<dbReference type="PANTHER" id="PTHR34292">
    <property type="entry name" value="OUTER SPORE WALL PROTEIN LDS1"/>
    <property type="match status" value="1"/>
</dbReference>
<evidence type="ECO:0000313" key="3">
    <source>
        <dbReference type="Proteomes" id="UP001438707"/>
    </source>
</evidence>
<organism evidence="2 3">
    <name type="scientific">Apatococcus lobatus</name>
    <dbReference type="NCBI Taxonomy" id="904363"/>
    <lineage>
        <taxon>Eukaryota</taxon>
        <taxon>Viridiplantae</taxon>
        <taxon>Chlorophyta</taxon>
        <taxon>core chlorophytes</taxon>
        <taxon>Trebouxiophyceae</taxon>
        <taxon>Chlorellales</taxon>
        <taxon>Chlorellaceae</taxon>
        <taxon>Apatococcus</taxon>
    </lineage>
</organism>
<dbReference type="PANTHER" id="PTHR34292:SF2">
    <property type="entry name" value="OUTER SPORE WALL PROTEIN LDS1"/>
    <property type="match status" value="1"/>
</dbReference>
<protein>
    <submittedName>
        <fullName evidence="2">Uncharacterized protein</fullName>
    </submittedName>
</protein>
<accession>A0AAW1SET2</accession>
<comment type="caution">
    <text evidence="2">The sequence shown here is derived from an EMBL/GenBank/DDBJ whole genome shotgun (WGS) entry which is preliminary data.</text>
</comment>
<keyword evidence="1" id="KW-0472">Membrane</keyword>
<feature type="transmembrane region" description="Helical" evidence="1">
    <location>
        <begin position="190"/>
        <end position="218"/>
    </location>
</feature>
<dbReference type="InterPro" id="IPR052786">
    <property type="entry name" value="Spore_wall_assembly"/>
</dbReference>
<keyword evidence="1" id="KW-0812">Transmembrane</keyword>
<gene>
    <name evidence="2" type="ORF">WJX74_006594</name>
</gene>
<dbReference type="AlphaFoldDB" id="A0AAW1SET2"/>
<reference evidence="2 3" key="1">
    <citation type="journal article" date="2024" name="Nat. Commun.">
        <title>Phylogenomics reveals the evolutionary origins of lichenization in chlorophyte algae.</title>
        <authorList>
            <person name="Puginier C."/>
            <person name="Libourel C."/>
            <person name="Otte J."/>
            <person name="Skaloud P."/>
            <person name="Haon M."/>
            <person name="Grisel S."/>
            <person name="Petersen M."/>
            <person name="Berrin J.G."/>
            <person name="Delaux P.M."/>
            <person name="Dal Grande F."/>
            <person name="Keller J."/>
        </authorList>
    </citation>
    <scope>NUCLEOTIDE SEQUENCE [LARGE SCALE GENOMIC DNA]</scope>
    <source>
        <strain evidence="2 3">SAG 2145</strain>
    </source>
</reference>